<gene>
    <name evidence="1" type="ORF">IAC13_07380</name>
</gene>
<name>A0A9D9I1X6_9FIRM</name>
<protein>
    <submittedName>
        <fullName evidence="1">Transposase</fullName>
    </submittedName>
</protein>
<dbReference type="AlphaFoldDB" id="A0A9D9I1X6"/>
<reference evidence="1" key="2">
    <citation type="journal article" date="2021" name="PeerJ">
        <title>Extensive microbial diversity within the chicken gut microbiome revealed by metagenomics and culture.</title>
        <authorList>
            <person name="Gilroy R."/>
            <person name="Ravi A."/>
            <person name="Getino M."/>
            <person name="Pursley I."/>
            <person name="Horton D.L."/>
            <person name="Alikhan N.F."/>
            <person name="Baker D."/>
            <person name="Gharbi K."/>
            <person name="Hall N."/>
            <person name="Watson M."/>
            <person name="Adriaenssens E.M."/>
            <person name="Foster-Nyarko E."/>
            <person name="Jarju S."/>
            <person name="Secka A."/>
            <person name="Antonio M."/>
            <person name="Oren A."/>
            <person name="Chaudhuri R.R."/>
            <person name="La Ragione R."/>
            <person name="Hildebrand F."/>
            <person name="Pallen M.J."/>
        </authorList>
    </citation>
    <scope>NUCLEOTIDE SEQUENCE</scope>
    <source>
        <strain evidence="1">E3-2379</strain>
    </source>
</reference>
<reference evidence="1" key="1">
    <citation type="submission" date="2020-10" db="EMBL/GenBank/DDBJ databases">
        <authorList>
            <person name="Gilroy R."/>
        </authorList>
    </citation>
    <scope>NUCLEOTIDE SEQUENCE</scope>
    <source>
        <strain evidence="1">E3-2379</strain>
    </source>
</reference>
<evidence type="ECO:0000313" key="2">
    <source>
        <dbReference type="Proteomes" id="UP000823618"/>
    </source>
</evidence>
<organism evidence="1 2">
    <name type="scientific">Candidatus Scybalomonas excrementavium</name>
    <dbReference type="NCBI Taxonomy" id="2840943"/>
    <lineage>
        <taxon>Bacteria</taxon>
        <taxon>Bacillati</taxon>
        <taxon>Bacillota</taxon>
        <taxon>Clostridia</taxon>
        <taxon>Lachnospirales</taxon>
        <taxon>Lachnospiraceae</taxon>
        <taxon>Lachnospiraceae incertae sedis</taxon>
        <taxon>Candidatus Scybalomonas</taxon>
    </lineage>
</organism>
<dbReference type="Proteomes" id="UP000823618">
    <property type="component" value="Unassembled WGS sequence"/>
</dbReference>
<accession>A0A9D9I1X6</accession>
<proteinExistence type="predicted"/>
<sequence length="51" mass="5881">MVSFEKPKLPKVLCIDEFKGNAETGKYQCILVDGKHHKVIDILKDRTFAYL</sequence>
<dbReference type="EMBL" id="JADIML010000202">
    <property type="protein sequence ID" value="MBO8463734.1"/>
    <property type="molecule type" value="Genomic_DNA"/>
</dbReference>
<comment type="caution">
    <text evidence="1">The sequence shown here is derived from an EMBL/GenBank/DDBJ whole genome shotgun (WGS) entry which is preliminary data.</text>
</comment>
<evidence type="ECO:0000313" key="1">
    <source>
        <dbReference type="EMBL" id="MBO8463734.1"/>
    </source>
</evidence>